<organism evidence="4 5">
    <name type="scientific">Actinoplanes aureus</name>
    <dbReference type="NCBI Taxonomy" id="2792083"/>
    <lineage>
        <taxon>Bacteria</taxon>
        <taxon>Bacillati</taxon>
        <taxon>Actinomycetota</taxon>
        <taxon>Actinomycetes</taxon>
        <taxon>Micromonosporales</taxon>
        <taxon>Micromonosporaceae</taxon>
        <taxon>Actinoplanes</taxon>
    </lineage>
</organism>
<dbReference type="EMBL" id="JADQTO010000005">
    <property type="protein sequence ID" value="MBG0562455.1"/>
    <property type="molecule type" value="Genomic_DNA"/>
</dbReference>
<dbReference type="Pfam" id="PF02397">
    <property type="entry name" value="Bac_transf"/>
    <property type="match status" value="1"/>
</dbReference>
<proteinExistence type="inferred from homology"/>
<dbReference type="GO" id="GO:0016780">
    <property type="term" value="F:phosphotransferase activity, for other substituted phosphate groups"/>
    <property type="evidence" value="ECO:0007669"/>
    <property type="project" value="TreeGrafter"/>
</dbReference>
<keyword evidence="5" id="KW-1185">Reference proteome</keyword>
<reference evidence="4" key="1">
    <citation type="submission" date="2020-11" db="EMBL/GenBank/DDBJ databases">
        <title>Isolation and identification of active actinomycetes.</title>
        <authorList>
            <person name="Sun X."/>
        </authorList>
    </citation>
    <scope>NUCLEOTIDE SEQUENCE</scope>
    <source>
        <strain evidence="4">NEAU-A11</strain>
    </source>
</reference>
<evidence type="ECO:0000256" key="1">
    <source>
        <dbReference type="ARBA" id="ARBA00006464"/>
    </source>
</evidence>
<comment type="caution">
    <text evidence="4">The sequence shown here is derived from an EMBL/GenBank/DDBJ whole genome shotgun (WGS) entry which is preliminary data.</text>
</comment>
<protein>
    <submittedName>
        <fullName evidence="4">Sugar transferase</fullName>
    </submittedName>
</protein>
<evidence type="ECO:0000313" key="4">
    <source>
        <dbReference type="EMBL" id="MBG0562455.1"/>
    </source>
</evidence>
<evidence type="ECO:0000259" key="3">
    <source>
        <dbReference type="Pfam" id="PF02397"/>
    </source>
</evidence>
<dbReference type="AlphaFoldDB" id="A0A931FXG2"/>
<comment type="similarity">
    <text evidence="1">Belongs to the bacterial sugar transferase family.</text>
</comment>
<feature type="domain" description="Bacterial sugar transferase" evidence="3">
    <location>
        <begin position="3"/>
        <end position="175"/>
    </location>
</feature>
<evidence type="ECO:0000313" key="5">
    <source>
        <dbReference type="Proteomes" id="UP000598146"/>
    </source>
</evidence>
<keyword evidence="4" id="KW-0808">Transferase</keyword>
<dbReference type="PANTHER" id="PTHR30576">
    <property type="entry name" value="COLANIC BIOSYNTHESIS UDP-GLUCOSE LIPID CARRIER TRANSFERASE"/>
    <property type="match status" value="1"/>
</dbReference>
<dbReference type="InterPro" id="IPR003362">
    <property type="entry name" value="Bact_transf"/>
</dbReference>
<accession>A0A931FXG2</accession>
<gene>
    <name evidence="4" type="ORF">I4J89_13375</name>
</gene>
<dbReference type="PANTHER" id="PTHR30576:SF8">
    <property type="entry name" value="UNDECAPRENYL-PHOSPHATE GALACTOSE PHOSPHOTRANSFERASE"/>
    <property type="match status" value="1"/>
</dbReference>
<dbReference type="Proteomes" id="UP000598146">
    <property type="component" value="Unassembled WGS sequence"/>
</dbReference>
<sequence>MQRVIDVGVAAAVLVVTSPVLLAVGAVVAVRLGRPVLFRQERPGLHGRPFTLVKFRTMLDVDEERGLITDADRLTGLGRALRASSLDELPTMWNVLRGEMSLVGPRPLLMKYLDLYTPEQARRHLVRPGVTGLAQASGRNALSWAERLELDVWYVENRSLTLNARICARTVLILFRRHGITAPGDPTMPEFRGTKPLGDKDGDSA</sequence>
<dbReference type="RefSeq" id="WP_196414229.1">
    <property type="nucleotide sequence ID" value="NZ_JADQTO010000005.1"/>
</dbReference>
<evidence type="ECO:0000256" key="2">
    <source>
        <dbReference type="SAM" id="MobiDB-lite"/>
    </source>
</evidence>
<feature type="region of interest" description="Disordered" evidence="2">
    <location>
        <begin position="185"/>
        <end position="205"/>
    </location>
</feature>
<name>A0A931FXG2_9ACTN</name>